<dbReference type="Proteomes" id="UP000015105">
    <property type="component" value="Chromosome 1D"/>
</dbReference>
<dbReference type="Pfam" id="PF12422">
    <property type="entry name" value="Condensin2nSMC"/>
    <property type="match status" value="1"/>
</dbReference>
<name>A0A452XU53_AEGTS</name>
<feature type="region of interest" description="Disordered" evidence="1">
    <location>
        <begin position="735"/>
        <end position="754"/>
    </location>
</feature>
<reference evidence="2" key="3">
    <citation type="journal article" date="2017" name="Nature">
        <title>Genome sequence of the progenitor of the wheat D genome Aegilops tauschii.</title>
        <authorList>
            <person name="Luo M.C."/>
            <person name="Gu Y.Q."/>
            <person name="Puiu D."/>
            <person name="Wang H."/>
            <person name="Twardziok S.O."/>
            <person name="Deal K.R."/>
            <person name="Huo N."/>
            <person name="Zhu T."/>
            <person name="Wang L."/>
            <person name="Wang Y."/>
            <person name="McGuire P.E."/>
            <person name="Liu S."/>
            <person name="Long H."/>
            <person name="Ramasamy R.K."/>
            <person name="Rodriguez J.C."/>
            <person name="Van S.L."/>
            <person name="Yuan L."/>
            <person name="Wang Z."/>
            <person name="Xia Z."/>
            <person name="Xiao L."/>
            <person name="Anderson O.D."/>
            <person name="Ouyang S."/>
            <person name="Liang Y."/>
            <person name="Zimin A.V."/>
            <person name="Pertea G."/>
            <person name="Qi P."/>
            <person name="Bennetzen J.L."/>
            <person name="Dai X."/>
            <person name="Dawson M.W."/>
            <person name="Muller H.G."/>
            <person name="Kugler K."/>
            <person name="Rivarola-Duarte L."/>
            <person name="Spannagl M."/>
            <person name="Mayer K.F.X."/>
            <person name="Lu F.H."/>
            <person name="Bevan M.W."/>
            <person name="Leroy P."/>
            <person name="Li P."/>
            <person name="You F.M."/>
            <person name="Sun Q."/>
            <person name="Liu Z."/>
            <person name="Lyons E."/>
            <person name="Wicker T."/>
            <person name="Salzberg S.L."/>
            <person name="Devos K.M."/>
            <person name="Dvorak J."/>
        </authorList>
    </citation>
    <scope>NUCLEOTIDE SEQUENCE [LARGE SCALE GENOMIC DNA]</scope>
    <source>
        <strain evidence="2">cv. AL8/78</strain>
    </source>
</reference>
<reference evidence="2" key="4">
    <citation type="submission" date="2019-03" db="UniProtKB">
        <authorList>
            <consortium name="EnsemblPlants"/>
        </authorList>
    </citation>
    <scope>IDENTIFICATION</scope>
</reference>
<dbReference type="PANTHER" id="PTHR16199">
    <property type="entry name" value="CONDENSIN-2 COMPLEX SUBUNIT G2"/>
    <property type="match status" value="1"/>
</dbReference>
<dbReference type="STRING" id="200361.A0A452XU53"/>
<feature type="compositionally biased region" description="Low complexity" evidence="1">
    <location>
        <begin position="24"/>
        <end position="35"/>
    </location>
</feature>
<keyword evidence="3" id="KW-1185">Reference proteome</keyword>
<sequence length="1221" mass="132613">ISNPTRKSHPTSAMPPVRRRRRTTPAAAADGSAPSSSADLLALAAALLPTPTAAAALKTPPHLKHTVHSLPDSHPVLLSLPQTLAQALSPDPDPGSVSPRAAAAVLLHLLLTHPSHPPRWDDLLRPLALLHDRLALLATEDPPVAALAASCFELAWRAGAPGRDALVAQTLPYLFSQALTSGSNARPLLRRLFALREALHLLDYTDESISDFKVLLLRCFVSPHFLKAEEGRKLLALVLGVSEGLAREGLEFIRAQVGMMRGRRAAVVAYGEVVFRAWKDGGWVRGEIGEGFLQGMVEAAVHAADKEVAKAARRIIWAFVEQKAVAGVEKLVFRLSEPVLFRSLQVANSNVRRNALHLLLDLFPLEDPDVTKDVNDPLLEKQFFLLDKLLMDDCPEIRAVTVEGICRILNQFWEVIPSPTISKKLSKIVDDMSKDSCNEVRLSTVNGLIYLLDNPQSHDILKVLLPRLSDMVSDPALSVRAAAVDLLLAIRDLRSFQYNKVVGLGTLLSSLADDHPRVAKKITELLIPSYFPSKLPLKEACARCIALIKRSPAAGARFCEFALSEGSSPRSLVEFIKVSITLALSPSGLNLAQTDGLVIASAKLIKSLSDEGSSLVALREYFANAKLKLLFKTAVSDGAQAALLSMVPAISPDDLCVLHIECMNIIVNAAVTSKQEECQEALLAAHKLVHLSGRSDEMFEELTNILQSKASYFSGMYGLEPPSCPVASTKRKKGKLLKKTPARSDDVDGNRSSTSGILSNEELTAVGGAAWQLNEILKAEEMRAAFLQSYAEIAFSSLKVISQVYIEQCLHFESLDLSPVFAYLSLATYSALQDVDQTDMSCSESTIVNQSLDHLLRCYDRFVNGSVTVSTDSTSTLNKNKKSAEHEHQQHVTPEASCAGSPAEGTINVIMLGTSILKFIVDSTTIKLVNESKVRCVGFASSYTKYAVSAMKRHSEGSSFNGDDLKDILILTRSSFTYAAKLLHLVLASSSESSSPPEEAFLLANNLLDLVPAVESFAGPRFALTLVSVVKQWLPVLILGLGCRWLIGLESEMANKTCNLGDPDLPLWVAALAKNELLEAEEPREDDQSEHEQDVSPSSRKLAEMMVTLLRKGSPKILDSVGGILLSNLQLALQRAEHGIVLGLARFACDKLLGSSSSSSSSSASKNLQLTHDSLRESFFEIDRHCKEDGRVDDECSRQQLESAKVLISSVLPYDACSQTS</sequence>
<accession>A0A452XU53</accession>
<dbReference type="SUPFAM" id="SSF48371">
    <property type="entry name" value="ARM repeat"/>
    <property type="match status" value="1"/>
</dbReference>
<feature type="compositionally biased region" description="Acidic residues" evidence="1">
    <location>
        <begin position="1080"/>
        <end position="1089"/>
    </location>
</feature>
<dbReference type="GO" id="GO:0005634">
    <property type="term" value="C:nucleus"/>
    <property type="evidence" value="ECO:0007669"/>
    <property type="project" value="InterPro"/>
</dbReference>
<organism evidence="2 3">
    <name type="scientific">Aegilops tauschii subsp. strangulata</name>
    <name type="common">Goatgrass</name>
    <dbReference type="NCBI Taxonomy" id="200361"/>
    <lineage>
        <taxon>Eukaryota</taxon>
        <taxon>Viridiplantae</taxon>
        <taxon>Streptophyta</taxon>
        <taxon>Embryophyta</taxon>
        <taxon>Tracheophyta</taxon>
        <taxon>Spermatophyta</taxon>
        <taxon>Magnoliopsida</taxon>
        <taxon>Liliopsida</taxon>
        <taxon>Poales</taxon>
        <taxon>Poaceae</taxon>
        <taxon>BOP clade</taxon>
        <taxon>Pooideae</taxon>
        <taxon>Triticodae</taxon>
        <taxon>Triticeae</taxon>
        <taxon>Triticinae</taxon>
        <taxon>Aegilops</taxon>
    </lineage>
</organism>
<dbReference type="InterPro" id="IPR011989">
    <property type="entry name" value="ARM-like"/>
</dbReference>
<evidence type="ECO:0000256" key="1">
    <source>
        <dbReference type="SAM" id="MobiDB-lite"/>
    </source>
</evidence>
<dbReference type="PANTHER" id="PTHR16199:SF4">
    <property type="entry name" value="CONDENSIN-2 COMPLEX SUBUNIT G2"/>
    <property type="match status" value="1"/>
</dbReference>
<dbReference type="InterPro" id="IPR016024">
    <property type="entry name" value="ARM-type_fold"/>
</dbReference>
<protein>
    <submittedName>
        <fullName evidence="2">Uncharacterized protein</fullName>
    </submittedName>
</protein>
<feature type="region of interest" description="Disordered" evidence="1">
    <location>
        <begin position="874"/>
        <end position="899"/>
    </location>
</feature>
<evidence type="ECO:0000313" key="2">
    <source>
        <dbReference type="EnsemblPlants" id="AET1Gv20164500.3"/>
    </source>
</evidence>
<feature type="region of interest" description="Disordered" evidence="1">
    <location>
        <begin position="1080"/>
        <end position="1099"/>
    </location>
</feature>
<dbReference type="AlphaFoldDB" id="A0A452XU53"/>
<dbReference type="EnsemblPlants" id="AET1Gv20164500.3">
    <property type="protein sequence ID" value="AET1Gv20164500.3"/>
    <property type="gene ID" value="AET1Gv20164500"/>
</dbReference>
<proteinExistence type="predicted"/>
<evidence type="ECO:0000313" key="3">
    <source>
        <dbReference type="Proteomes" id="UP000015105"/>
    </source>
</evidence>
<dbReference type="GO" id="GO:0000070">
    <property type="term" value="P:mitotic sister chromatid segregation"/>
    <property type="evidence" value="ECO:0007669"/>
    <property type="project" value="TreeGrafter"/>
</dbReference>
<dbReference type="GO" id="GO:0000796">
    <property type="term" value="C:condensin complex"/>
    <property type="evidence" value="ECO:0007669"/>
    <property type="project" value="TreeGrafter"/>
</dbReference>
<reference evidence="2" key="5">
    <citation type="journal article" date="2021" name="G3 (Bethesda)">
        <title>Aegilops tauschii genome assembly Aet v5.0 features greater sequence contiguity and improved annotation.</title>
        <authorList>
            <person name="Wang L."/>
            <person name="Zhu T."/>
            <person name="Rodriguez J.C."/>
            <person name="Deal K.R."/>
            <person name="Dubcovsky J."/>
            <person name="McGuire P.E."/>
            <person name="Lux T."/>
            <person name="Spannagl M."/>
            <person name="Mayer K.F.X."/>
            <person name="Baldrich P."/>
            <person name="Meyers B.C."/>
            <person name="Huo N."/>
            <person name="Gu Y.Q."/>
            <person name="Zhou H."/>
            <person name="Devos K.M."/>
            <person name="Bennetzen J.L."/>
            <person name="Unver T."/>
            <person name="Budak H."/>
            <person name="Gulick P.J."/>
            <person name="Galiba G."/>
            <person name="Kalapos B."/>
            <person name="Nelson D.R."/>
            <person name="Li P."/>
            <person name="You F.M."/>
            <person name="Luo M.C."/>
            <person name="Dvorak J."/>
        </authorList>
    </citation>
    <scope>NUCLEOTIDE SEQUENCE [LARGE SCALE GENOMIC DNA]</scope>
    <source>
        <strain evidence="2">cv. AL8/78</strain>
    </source>
</reference>
<reference evidence="3" key="2">
    <citation type="journal article" date="2017" name="Nat. Plants">
        <title>The Aegilops tauschii genome reveals multiple impacts of transposons.</title>
        <authorList>
            <person name="Zhao G."/>
            <person name="Zou C."/>
            <person name="Li K."/>
            <person name="Wang K."/>
            <person name="Li T."/>
            <person name="Gao L."/>
            <person name="Zhang X."/>
            <person name="Wang H."/>
            <person name="Yang Z."/>
            <person name="Liu X."/>
            <person name="Jiang W."/>
            <person name="Mao L."/>
            <person name="Kong X."/>
            <person name="Jiao Y."/>
            <person name="Jia J."/>
        </authorList>
    </citation>
    <scope>NUCLEOTIDE SEQUENCE [LARGE SCALE GENOMIC DNA]</scope>
    <source>
        <strain evidence="3">cv. AL8/78</strain>
    </source>
</reference>
<dbReference type="Gramene" id="AET1Gv20164500.3">
    <property type="protein sequence ID" value="AET1Gv20164500.3"/>
    <property type="gene ID" value="AET1Gv20164500"/>
</dbReference>
<feature type="region of interest" description="Disordered" evidence="1">
    <location>
        <begin position="1"/>
        <end position="35"/>
    </location>
</feature>
<reference evidence="3" key="1">
    <citation type="journal article" date="2014" name="Science">
        <title>Ancient hybridizations among the ancestral genomes of bread wheat.</title>
        <authorList>
            <consortium name="International Wheat Genome Sequencing Consortium,"/>
            <person name="Marcussen T."/>
            <person name="Sandve S.R."/>
            <person name="Heier L."/>
            <person name="Spannagl M."/>
            <person name="Pfeifer M."/>
            <person name="Jakobsen K.S."/>
            <person name="Wulff B.B."/>
            <person name="Steuernagel B."/>
            <person name="Mayer K.F."/>
            <person name="Olsen O.A."/>
        </authorList>
    </citation>
    <scope>NUCLEOTIDE SEQUENCE [LARGE SCALE GENOMIC DNA]</scope>
    <source>
        <strain evidence="3">cv. AL8/78</strain>
    </source>
</reference>
<dbReference type="InterPro" id="IPR024741">
    <property type="entry name" value="Condensin2_G2"/>
</dbReference>
<dbReference type="Gene3D" id="1.25.10.10">
    <property type="entry name" value="Leucine-rich Repeat Variant"/>
    <property type="match status" value="1"/>
</dbReference>